<evidence type="ECO:0000313" key="1">
    <source>
        <dbReference type="EMBL" id="WMV23386.1"/>
    </source>
</evidence>
<proteinExistence type="predicted"/>
<organism evidence="1 2">
    <name type="scientific">Solanum verrucosum</name>
    <dbReference type="NCBI Taxonomy" id="315347"/>
    <lineage>
        <taxon>Eukaryota</taxon>
        <taxon>Viridiplantae</taxon>
        <taxon>Streptophyta</taxon>
        <taxon>Embryophyta</taxon>
        <taxon>Tracheophyta</taxon>
        <taxon>Spermatophyta</taxon>
        <taxon>Magnoliopsida</taxon>
        <taxon>eudicotyledons</taxon>
        <taxon>Gunneridae</taxon>
        <taxon>Pentapetalae</taxon>
        <taxon>asterids</taxon>
        <taxon>lamiids</taxon>
        <taxon>Solanales</taxon>
        <taxon>Solanaceae</taxon>
        <taxon>Solanoideae</taxon>
        <taxon>Solaneae</taxon>
        <taxon>Solanum</taxon>
    </lineage>
</organism>
<evidence type="ECO:0000313" key="2">
    <source>
        <dbReference type="Proteomes" id="UP001234989"/>
    </source>
</evidence>
<gene>
    <name evidence="1" type="ORF">MTR67_016771</name>
</gene>
<dbReference type="Proteomes" id="UP001234989">
    <property type="component" value="Chromosome 4"/>
</dbReference>
<sequence>MGRAYLTHTNPDLRNLGGVGKIIPSAFLPYLEVPLTHPELEVMAV</sequence>
<protein>
    <submittedName>
        <fullName evidence="1">Uncharacterized protein</fullName>
    </submittedName>
</protein>
<dbReference type="AlphaFoldDB" id="A0AAF0QHF9"/>
<keyword evidence="2" id="KW-1185">Reference proteome</keyword>
<name>A0AAF0QHF9_SOLVR</name>
<reference evidence="1" key="1">
    <citation type="submission" date="2023-08" db="EMBL/GenBank/DDBJ databases">
        <title>A de novo genome assembly of Solanum verrucosum Schlechtendal, a Mexican diploid species geographically isolated from the other diploid A-genome species in potato relatives.</title>
        <authorList>
            <person name="Hosaka K."/>
        </authorList>
    </citation>
    <scope>NUCLEOTIDE SEQUENCE</scope>
    <source>
        <tissue evidence="1">Young leaves</tissue>
    </source>
</reference>
<dbReference type="EMBL" id="CP133615">
    <property type="protein sequence ID" value="WMV23386.1"/>
    <property type="molecule type" value="Genomic_DNA"/>
</dbReference>
<accession>A0AAF0QHF9</accession>